<dbReference type="RefSeq" id="XP_007738404.1">
    <property type="nucleotide sequence ID" value="XM_007740214.1"/>
</dbReference>
<evidence type="ECO:0000256" key="3">
    <source>
        <dbReference type="RuleBase" id="RU366045"/>
    </source>
</evidence>
<keyword evidence="1 3" id="KW-0210">Decarboxylase</keyword>
<dbReference type="GO" id="GO:0016831">
    <property type="term" value="F:carboxy-lyase activity"/>
    <property type="evidence" value="ECO:0007669"/>
    <property type="project" value="UniProtKB-KW"/>
</dbReference>
<proteinExistence type="inferred from homology"/>
<evidence type="ECO:0000313" key="5">
    <source>
        <dbReference type="EMBL" id="EXJ76966.1"/>
    </source>
</evidence>
<dbReference type="SUPFAM" id="SSF51556">
    <property type="entry name" value="Metallo-dependent hydrolases"/>
    <property type="match status" value="1"/>
</dbReference>
<dbReference type="InterPro" id="IPR006680">
    <property type="entry name" value="Amidohydro-rel"/>
</dbReference>
<dbReference type="Gene3D" id="3.20.20.140">
    <property type="entry name" value="Metal-dependent hydrolases"/>
    <property type="match status" value="1"/>
</dbReference>
<reference evidence="5 6" key="1">
    <citation type="submission" date="2013-03" db="EMBL/GenBank/DDBJ databases">
        <title>The Genome Sequence of Capronia epimyces CBS 606.96.</title>
        <authorList>
            <consortium name="The Broad Institute Genomics Platform"/>
            <person name="Cuomo C."/>
            <person name="de Hoog S."/>
            <person name="Gorbushina A."/>
            <person name="Walker B."/>
            <person name="Young S.K."/>
            <person name="Zeng Q."/>
            <person name="Gargeya S."/>
            <person name="Fitzgerald M."/>
            <person name="Haas B."/>
            <person name="Abouelleil A."/>
            <person name="Allen A.W."/>
            <person name="Alvarado L."/>
            <person name="Arachchi H.M."/>
            <person name="Berlin A.M."/>
            <person name="Chapman S.B."/>
            <person name="Gainer-Dewar J."/>
            <person name="Goldberg J."/>
            <person name="Griggs A."/>
            <person name="Gujja S."/>
            <person name="Hansen M."/>
            <person name="Howarth C."/>
            <person name="Imamovic A."/>
            <person name="Ireland A."/>
            <person name="Larimer J."/>
            <person name="McCowan C."/>
            <person name="Murphy C."/>
            <person name="Pearson M."/>
            <person name="Poon T.W."/>
            <person name="Priest M."/>
            <person name="Roberts A."/>
            <person name="Saif S."/>
            <person name="Shea T."/>
            <person name="Sisk P."/>
            <person name="Sykes S."/>
            <person name="Wortman J."/>
            <person name="Nusbaum C."/>
            <person name="Birren B."/>
        </authorList>
    </citation>
    <scope>NUCLEOTIDE SEQUENCE [LARGE SCALE GENOMIC DNA]</scope>
    <source>
        <strain evidence="5 6">CBS 606.96</strain>
    </source>
</reference>
<comment type="similarity">
    <text evidence="3">Belongs to the metallo-dependent hydrolases superfamily.</text>
</comment>
<dbReference type="OrthoDB" id="2832284at2759"/>
<keyword evidence="2 3" id="KW-0456">Lyase</keyword>
<comment type="caution">
    <text evidence="5">The sequence shown here is derived from an EMBL/GenBank/DDBJ whole genome shotgun (WGS) entry which is preliminary data.</text>
</comment>
<dbReference type="AlphaFoldDB" id="W9XJ24"/>
<evidence type="ECO:0000313" key="6">
    <source>
        <dbReference type="Proteomes" id="UP000019478"/>
    </source>
</evidence>
<dbReference type="GO" id="GO:0019748">
    <property type="term" value="P:secondary metabolic process"/>
    <property type="evidence" value="ECO:0007669"/>
    <property type="project" value="TreeGrafter"/>
</dbReference>
<gene>
    <name evidence="5" type="ORF">A1O3_10123</name>
</gene>
<dbReference type="eggNOG" id="KOG4245">
    <property type="taxonomic scope" value="Eukaryota"/>
</dbReference>
<protein>
    <recommendedName>
        <fullName evidence="4">Amidohydrolase-related domain-containing protein</fullName>
    </recommendedName>
</protein>
<keyword evidence="6" id="KW-1185">Reference proteome</keyword>
<dbReference type="PANTHER" id="PTHR21240">
    <property type="entry name" value="2-AMINO-3-CARBOXYLMUCONATE-6-SEMIALDEHYDE DECARBOXYLASE"/>
    <property type="match status" value="1"/>
</dbReference>
<organism evidence="5 6">
    <name type="scientific">Capronia epimyces CBS 606.96</name>
    <dbReference type="NCBI Taxonomy" id="1182542"/>
    <lineage>
        <taxon>Eukaryota</taxon>
        <taxon>Fungi</taxon>
        <taxon>Dikarya</taxon>
        <taxon>Ascomycota</taxon>
        <taxon>Pezizomycotina</taxon>
        <taxon>Eurotiomycetes</taxon>
        <taxon>Chaetothyriomycetidae</taxon>
        <taxon>Chaetothyriales</taxon>
        <taxon>Herpotrichiellaceae</taxon>
        <taxon>Capronia</taxon>
    </lineage>
</organism>
<evidence type="ECO:0000259" key="4">
    <source>
        <dbReference type="Pfam" id="PF04909"/>
    </source>
</evidence>
<dbReference type="Pfam" id="PF04909">
    <property type="entry name" value="Amidohydro_2"/>
    <property type="match status" value="1"/>
</dbReference>
<dbReference type="EMBL" id="AMGY01000011">
    <property type="protein sequence ID" value="EXJ76966.1"/>
    <property type="molecule type" value="Genomic_DNA"/>
</dbReference>
<sequence length="303" mass="32699">MTEEEKISRWNAAQERCFLIPEPGAWSVEATLRYLDKAGVAMQLLSNIPQSLPALKASNDYGASLVGRYPSRFGLLAALPTDDAAAALAEIQRATAELAPDGFAVTCCYNDVYLDHPALDVVWEELNRLEACVFIHPNAYAAPKLGRPAPLVEVAFETCRTVVSMLYTRHFQRFPNVKFIVSHCGGSLPVLASRLELLGAEAWVPNPRGIASDDIKTQLSTLYLDTAATCPSGLGPAIKMTCPSHIVYGTDCGVPCSTDRTMDANKRAILQYDGLSPDEIQAIGTNVLALFPTVAARVSASKV</sequence>
<dbReference type="HOGENOM" id="CLU_039329_2_1_1"/>
<name>W9XJ24_9EURO</name>
<accession>W9XJ24</accession>
<dbReference type="Proteomes" id="UP000019478">
    <property type="component" value="Unassembled WGS sequence"/>
</dbReference>
<dbReference type="PANTHER" id="PTHR21240:SF28">
    <property type="entry name" value="ISO-OROTATE DECARBOXYLASE (EUROFUNG)"/>
    <property type="match status" value="1"/>
</dbReference>
<dbReference type="GO" id="GO:0016787">
    <property type="term" value="F:hydrolase activity"/>
    <property type="evidence" value="ECO:0007669"/>
    <property type="project" value="InterPro"/>
</dbReference>
<dbReference type="InterPro" id="IPR032466">
    <property type="entry name" value="Metal_Hydrolase"/>
</dbReference>
<dbReference type="GeneID" id="19174204"/>
<dbReference type="STRING" id="1182542.W9XJ24"/>
<evidence type="ECO:0000256" key="1">
    <source>
        <dbReference type="ARBA" id="ARBA00022793"/>
    </source>
</evidence>
<evidence type="ECO:0000256" key="2">
    <source>
        <dbReference type="ARBA" id="ARBA00023239"/>
    </source>
</evidence>
<dbReference type="InterPro" id="IPR032465">
    <property type="entry name" value="ACMSD"/>
</dbReference>
<dbReference type="GO" id="GO:0005737">
    <property type="term" value="C:cytoplasm"/>
    <property type="evidence" value="ECO:0007669"/>
    <property type="project" value="TreeGrafter"/>
</dbReference>
<feature type="domain" description="Amidohydrolase-related" evidence="4">
    <location>
        <begin position="56"/>
        <end position="283"/>
    </location>
</feature>